<dbReference type="InterPro" id="IPR028082">
    <property type="entry name" value="Peripla_BP_I"/>
</dbReference>
<dbReference type="RefSeq" id="WP_229383400.1">
    <property type="nucleotide sequence ID" value="NZ_JAGTTN010000001.1"/>
</dbReference>
<comment type="caution">
    <text evidence="5">The sequence shown here is derived from an EMBL/GenBank/DDBJ whole genome shotgun (WGS) entry which is preliminary data.</text>
</comment>
<evidence type="ECO:0000313" key="6">
    <source>
        <dbReference type="Proteomes" id="UP001139354"/>
    </source>
</evidence>
<dbReference type="GO" id="GO:0000976">
    <property type="term" value="F:transcription cis-regulatory region binding"/>
    <property type="evidence" value="ECO:0007669"/>
    <property type="project" value="TreeGrafter"/>
</dbReference>
<accession>A0A9X1LTP1</accession>
<dbReference type="CDD" id="cd01392">
    <property type="entry name" value="HTH_LacI"/>
    <property type="match status" value="1"/>
</dbReference>
<dbReference type="SMART" id="SM00354">
    <property type="entry name" value="HTH_LACI"/>
    <property type="match status" value="1"/>
</dbReference>
<evidence type="ECO:0000256" key="1">
    <source>
        <dbReference type="ARBA" id="ARBA00023015"/>
    </source>
</evidence>
<dbReference type="AlphaFoldDB" id="A0A9X1LTP1"/>
<dbReference type="EMBL" id="JAGTTN010000001">
    <property type="protein sequence ID" value="MCC2031521.1"/>
    <property type="molecule type" value="Genomic_DNA"/>
</dbReference>
<dbReference type="PANTHER" id="PTHR30146">
    <property type="entry name" value="LACI-RELATED TRANSCRIPTIONAL REPRESSOR"/>
    <property type="match status" value="1"/>
</dbReference>
<gene>
    <name evidence="5" type="ORF">KEC57_04910</name>
</gene>
<dbReference type="SUPFAM" id="SSF47413">
    <property type="entry name" value="lambda repressor-like DNA-binding domains"/>
    <property type="match status" value="1"/>
</dbReference>
<proteinExistence type="predicted"/>
<evidence type="ECO:0000256" key="2">
    <source>
        <dbReference type="ARBA" id="ARBA00023125"/>
    </source>
</evidence>
<dbReference type="SUPFAM" id="SSF53822">
    <property type="entry name" value="Periplasmic binding protein-like I"/>
    <property type="match status" value="1"/>
</dbReference>
<sequence>MPESPTSKARAHVTMQDVARQTGVSAQTVSNVINGRTDRVGTETTQRVIDAIDELGYRLNQSARSLRKGRTGMVGLGLPVLASEYYGELAERLAHRFADRGIRLVTEKTGGALSAEVESLAASHLETYDGFILAIAASESTDLNKILPTKPIVLLGERALSTRFDHVLMDNVEGGRAATAHLLDRGARSIIALGGSAADGDSVQTLRARGFVQAHRDRSLPAPDSRIVASGLDIADGYQTVRRLLTEGRPFDAIFALTDSCAFGAMRALHESDLRVPDDVQIVGFDNVRAGAFSTPSLTSIEPGNDEMADAIVEVMMARLSSPLRPRDPQRVMPAITLVERETTLSREVDSVAS</sequence>
<keyword evidence="3" id="KW-0804">Transcription</keyword>
<keyword evidence="6" id="KW-1185">Reference proteome</keyword>
<dbReference type="Pfam" id="PF13377">
    <property type="entry name" value="Peripla_BP_3"/>
    <property type="match status" value="1"/>
</dbReference>
<dbReference type="PROSITE" id="PS50932">
    <property type="entry name" value="HTH_LACI_2"/>
    <property type="match status" value="1"/>
</dbReference>
<dbReference type="PANTHER" id="PTHR30146:SF109">
    <property type="entry name" value="HTH-TYPE TRANSCRIPTIONAL REGULATOR GALS"/>
    <property type="match status" value="1"/>
</dbReference>
<dbReference type="GO" id="GO:0003700">
    <property type="term" value="F:DNA-binding transcription factor activity"/>
    <property type="evidence" value="ECO:0007669"/>
    <property type="project" value="TreeGrafter"/>
</dbReference>
<dbReference type="CDD" id="cd06267">
    <property type="entry name" value="PBP1_LacI_sugar_binding-like"/>
    <property type="match status" value="1"/>
</dbReference>
<evidence type="ECO:0000313" key="5">
    <source>
        <dbReference type="EMBL" id="MCC2031521.1"/>
    </source>
</evidence>
<dbReference type="Proteomes" id="UP001139354">
    <property type="component" value="Unassembled WGS sequence"/>
</dbReference>
<dbReference type="InterPro" id="IPR000843">
    <property type="entry name" value="HTH_LacI"/>
</dbReference>
<evidence type="ECO:0000256" key="3">
    <source>
        <dbReference type="ARBA" id="ARBA00023163"/>
    </source>
</evidence>
<dbReference type="PROSITE" id="PS00356">
    <property type="entry name" value="HTH_LACI_1"/>
    <property type="match status" value="1"/>
</dbReference>
<organism evidence="5 6">
    <name type="scientific">Microbacterium allomyrinae</name>
    <dbReference type="NCBI Taxonomy" id="2830666"/>
    <lineage>
        <taxon>Bacteria</taxon>
        <taxon>Bacillati</taxon>
        <taxon>Actinomycetota</taxon>
        <taxon>Actinomycetes</taxon>
        <taxon>Micrococcales</taxon>
        <taxon>Microbacteriaceae</taxon>
        <taxon>Microbacterium</taxon>
    </lineage>
</organism>
<name>A0A9X1LTP1_9MICO</name>
<dbReference type="Pfam" id="PF00356">
    <property type="entry name" value="LacI"/>
    <property type="match status" value="1"/>
</dbReference>
<keyword evidence="1" id="KW-0805">Transcription regulation</keyword>
<evidence type="ECO:0000259" key="4">
    <source>
        <dbReference type="PROSITE" id="PS50932"/>
    </source>
</evidence>
<protein>
    <submittedName>
        <fullName evidence="5">LacI family DNA-binding transcriptional regulator</fullName>
    </submittedName>
</protein>
<dbReference type="Gene3D" id="3.40.50.2300">
    <property type="match status" value="2"/>
</dbReference>
<dbReference type="Gene3D" id="1.10.260.40">
    <property type="entry name" value="lambda repressor-like DNA-binding domains"/>
    <property type="match status" value="1"/>
</dbReference>
<feature type="domain" description="HTH lacI-type" evidence="4">
    <location>
        <begin position="13"/>
        <end position="68"/>
    </location>
</feature>
<dbReference type="InterPro" id="IPR046335">
    <property type="entry name" value="LacI/GalR-like_sensor"/>
</dbReference>
<reference evidence="5" key="1">
    <citation type="submission" date="2021-04" db="EMBL/GenBank/DDBJ databases">
        <title>Microbacterium tenobrionis sp. nov. and Microbacterium allomyrinae sp. nov., isolated from larvae of Tenobrio molitor and Allomyrina dichotoma, respectively.</title>
        <authorList>
            <person name="Lee S.D."/>
        </authorList>
    </citation>
    <scope>NUCLEOTIDE SEQUENCE</scope>
    <source>
        <strain evidence="5">BWT-G7</strain>
    </source>
</reference>
<dbReference type="InterPro" id="IPR010982">
    <property type="entry name" value="Lambda_DNA-bd_dom_sf"/>
</dbReference>
<keyword evidence="2 5" id="KW-0238">DNA-binding</keyword>